<dbReference type="EMBL" id="VDEP01000250">
    <property type="protein sequence ID" value="KAA1118430.1"/>
    <property type="molecule type" value="Genomic_DNA"/>
</dbReference>
<keyword evidence="1" id="KW-0732">Signal</keyword>
<sequence>MKVYLRFRRIALLVLSLLRAQQGTAARVPRVEMMAKDIITDPAITTRSETLLPSELGSLITLSESDRDLSKKIATLQVQKNQMEKDFTVLKFNLQMIIHKSGLGNLDQFNQGRNAILKQHTEQLASVQRFIAFQTQAIIFELKSAMKKIRTHNIFEEYFVNDHQVLPTFLAKSRTKTSGMVELNQHVMLMIDKVFLDDMIKNWNKILHKLNSLKNGSPYHERNGAVTELQSIVFQQIHYMYKYKFISEFHFRKFLKMENTIELSAKNLIETSKMKYRNCAHHSIFPSRKVIHRNMHYAHFRSFFKVLDDHDQRYFCFLAIKEFLEYHMVETQHFKESSWSDDLLQNKLFLLLEDWLEKTRKSLSKHKSGDEIQTRVEPLPQFYALKEVFNVENADTFEKMTIDRIISFFVLEFHEENYGNYFSKEEIENQKLPSKLSVISSIFESMEEVKNIRIKVKESISSKALGSNFCFICKEPHRTVEHYGKQISRIYSKFVNNMSKIHQFSHQEDPEIYFLGQVFSETKESIRNFVKNSNLKCEHQEKGLVKGCNLTRESKISPFLLINFDWNKLRRFFF</sequence>
<feature type="chain" id="PRO_5036366532" evidence="1">
    <location>
        <begin position="26"/>
        <end position="574"/>
    </location>
</feature>
<dbReference type="Proteomes" id="UP000324748">
    <property type="component" value="Unassembled WGS sequence"/>
</dbReference>
<reference evidence="4 5" key="1">
    <citation type="submission" date="2019-05" db="EMBL/GenBank/DDBJ databases">
        <title>Emergence of the Ug99 lineage of the wheat stem rust pathogen through somatic hybridization.</title>
        <authorList>
            <person name="Li F."/>
            <person name="Upadhyaya N.M."/>
            <person name="Sperschneider J."/>
            <person name="Matny O."/>
            <person name="Nguyen-Phuc H."/>
            <person name="Mago R."/>
            <person name="Raley C."/>
            <person name="Miller M.E."/>
            <person name="Silverstein K.A.T."/>
            <person name="Henningsen E."/>
            <person name="Hirsch C.D."/>
            <person name="Visser B."/>
            <person name="Pretorius Z.A."/>
            <person name="Steffenson B.J."/>
            <person name="Schwessinger B."/>
            <person name="Dodds P.N."/>
            <person name="Figueroa M."/>
        </authorList>
    </citation>
    <scope>NUCLEOTIDE SEQUENCE [LARGE SCALE GENOMIC DNA]</scope>
    <source>
        <strain evidence="2">21-0</strain>
        <strain evidence="3 5">Ug99</strain>
    </source>
</reference>
<dbReference type="Proteomes" id="UP000325313">
    <property type="component" value="Unassembled WGS sequence"/>
</dbReference>
<proteinExistence type="predicted"/>
<protein>
    <submittedName>
        <fullName evidence="3">Uncharacterized protein</fullName>
    </submittedName>
</protein>
<gene>
    <name evidence="2" type="ORF">PGT21_003725</name>
    <name evidence="3" type="ORF">PGTUg99_003169</name>
</gene>
<keyword evidence="4" id="KW-1185">Reference proteome</keyword>
<evidence type="ECO:0000313" key="4">
    <source>
        <dbReference type="Proteomes" id="UP000324748"/>
    </source>
</evidence>
<evidence type="ECO:0000256" key="1">
    <source>
        <dbReference type="SAM" id="SignalP"/>
    </source>
</evidence>
<feature type="signal peptide" evidence="1">
    <location>
        <begin position="1"/>
        <end position="25"/>
    </location>
</feature>
<accession>A0A5B0QZ10</accession>
<dbReference type="OrthoDB" id="299828at2759"/>
<evidence type="ECO:0000313" key="3">
    <source>
        <dbReference type="EMBL" id="KAA1118430.1"/>
    </source>
</evidence>
<dbReference type="EMBL" id="VSWC01000106">
    <property type="protein sequence ID" value="KAA1085336.1"/>
    <property type="molecule type" value="Genomic_DNA"/>
</dbReference>
<organism evidence="3 5">
    <name type="scientific">Puccinia graminis f. sp. tritici</name>
    <dbReference type="NCBI Taxonomy" id="56615"/>
    <lineage>
        <taxon>Eukaryota</taxon>
        <taxon>Fungi</taxon>
        <taxon>Dikarya</taxon>
        <taxon>Basidiomycota</taxon>
        <taxon>Pucciniomycotina</taxon>
        <taxon>Pucciniomycetes</taxon>
        <taxon>Pucciniales</taxon>
        <taxon>Pucciniaceae</taxon>
        <taxon>Puccinia</taxon>
    </lineage>
</organism>
<dbReference type="AlphaFoldDB" id="A0A5B0QZ10"/>
<evidence type="ECO:0000313" key="2">
    <source>
        <dbReference type="EMBL" id="KAA1085336.1"/>
    </source>
</evidence>
<name>A0A5B0QZ10_PUCGR</name>
<evidence type="ECO:0000313" key="5">
    <source>
        <dbReference type="Proteomes" id="UP000325313"/>
    </source>
</evidence>
<comment type="caution">
    <text evidence="3">The sequence shown here is derived from an EMBL/GenBank/DDBJ whole genome shotgun (WGS) entry which is preliminary data.</text>
</comment>